<dbReference type="GO" id="GO:0017025">
    <property type="term" value="F:TBP-class protein binding"/>
    <property type="evidence" value="ECO:0007669"/>
    <property type="project" value="InterPro"/>
</dbReference>
<dbReference type="Gene3D" id="1.25.10.10">
    <property type="entry name" value="Leucine-rich Repeat Variant"/>
    <property type="match status" value="1"/>
</dbReference>
<proteinExistence type="predicted"/>
<dbReference type="PANTHER" id="PTHR36498">
    <property type="entry name" value="TATA-BINDING PROTEIN-ASSOCIATED FACTOR 172"/>
    <property type="match status" value="1"/>
</dbReference>
<organism evidence="1 2">
    <name type="scientific">Phytophthora infestans (strain T30-4)</name>
    <name type="common">Potato late blight agent</name>
    <dbReference type="NCBI Taxonomy" id="403677"/>
    <lineage>
        <taxon>Eukaryota</taxon>
        <taxon>Sar</taxon>
        <taxon>Stramenopiles</taxon>
        <taxon>Oomycota</taxon>
        <taxon>Peronosporomycetes</taxon>
        <taxon>Peronosporales</taxon>
        <taxon>Peronosporaceae</taxon>
        <taxon>Phytophthora</taxon>
    </lineage>
</organism>
<dbReference type="GeneID" id="9474750"/>
<dbReference type="PANTHER" id="PTHR36498:SF1">
    <property type="entry name" value="TATA-BINDING PROTEIN-ASSOCIATED FACTOR 172"/>
    <property type="match status" value="1"/>
</dbReference>
<dbReference type="SUPFAM" id="SSF48371">
    <property type="entry name" value="ARM repeat"/>
    <property type="match status" value="1"/>
</dbReference>
<sequence length="193" mass="21524">MSAQATRLESLFLLVRDGSSAQIRENAAEKLGEVAARSTDVCASILQQLRPLIVDSEWDIRVAASKCLNVVAHSLRHEDENVADLFALASCTHEASSAALNLQTVDINKVVQEGAPLLRSGGEEYQYTTNMTEEERKAHAVKQRRLLLRRLSGAGGPIWKTREDSLTKQLLPRLNRDRMKDCRTQFGVVWVLI</sequence>
<evidence type="ECO:0000313" key="2">
    <source>
        <dbReference type="Proteomes" id="UP000006643"/>
    </source>
</evidence>
<dbReference type="GO" id="GO:0016887">
    <property type="term" value="F:ATP hydrolysis activity"/>
    <property type="evidence" value="ECO:0007669"/>
    <property type="project" value="InterPro"/>
</dbReference>
<dbReference type="eggNOG" id="ENOG502REV4">
    <property type="taxonomic scope" value="Eukaryota"/>
</dbReference>
<evidence type="ECO:0000313" key="1">
    <source>
        <dbReference type="EMBL" id="EEY56451.1"/>
    </source>
</evidence>
<name>D0NE06_PHYIT</name>
<dbReference type="InterPro" id="IPR044972">
    <property type="entry name" value="Mot1"/>
</dbReference>
<dbReference type="Proteomes" id="UP000006643">
    <property type="component" value="Unassembled WGS sequence"/>
</dbReference>
<accession>D0NE06</accession>
<dbReference type="EMBL" id="DS028134">
    <property type="protein sequence ID" value="EEY56451.1"/>
    <property type="molecule type" value="Genomic_DNA"/>
</dbReference>
<dbReference type="VEuPathDB" id="FungiDB:PITG_09989"/>
<dbReference type="InterPro" id="IPR011989">
    <property type="entry name" value="ARM-like"/>
</dbReference>
<dbReference type="OMA" id="FRATAGC"/>
<dbReference type="RefSeq" id="XP_002902525.1">
    <property type="nucleotide sequence ID" value="XM_002902479.1"/>
</dbReference>
<keyword evidence="2" id="KW-1185">Reference proteome</keyword>
<protein>
    <submittedName>
        <fullName evidence="1">Uncharacterized protein</fullName>
    </submittedName>
</protein>
<reference evidence="2" key="1">
    <citation type="journal article" date="2009" name="Nature">
        <title>Genome sequence and analysis of the Irish potato famine pathogen Phytophthora infestans.</title>
        <authorList>
            <consortium name="The Broad Institute Genome Sequencing Platform"/>
            <person name="Haas B.J."/>
            <person name="Kamoun S."/>
            <person name="Zody M.C."/>
            <person name="Jiang R.H."/>
            <person name="Handsaker R.E."/>
            <person name="Cano L.M."/>
            <person name="Grabherr M."/>
            <person name="Kodira C.D."/>
            <person name="Raffaele S."/>
            <person name="Torto-Alalibo T."/>
            <person name="Bozkurt T.O."/>
            <person name="Ah-Fong A.M."/>
            <person name="Alvarado L."/>
            <person name="Anderson V.L."/>
            <person name="Armstrong M.R."/>
            <person name="Avrova A."/>
            <person name="Baxter L."/>
            <person name="Beynon J."/>
            <person name="Boevink P.C."/>
            <person name="Bollmann S.R."/>
            <person name="Bos J.I."/>
            <person name="Bulone V."/>
            <person name="Cai G."/>
            <person name="Cakir C."/>
            <person name="Carrington J.C."/>
            <person name="Chawner M."/>
            <person name="Conti L."/>
            <person name="Costanzo S."/>
            <person name="Ewan R."/>
            <person name="Fahlgren N."/>
            <person name="Fischbach M.A."/>
            <person name="Fugelstad J."/>
            <person name="Gilroy E.M."/>
            <person name="Gnerre S."/>
            <person name="Green P.J."/>
            <person name="Grenville-Briggs L.J."/>
            <person name="Griffith J."/>
            <person name="Grunwald N.J."/>
            <person name="Horn K."/>
            <person name="Horner N.R."/>
            <person name="Hu C.H."/>
            <person name="Huitema E."/>
            <person name="Jeong D.H."/>
            <person name="Jones A.M."/>
            <person name="Jones J.D."/>
            <person name="Jones R.W."/>
            <person name="Karlsson E.K."/>
            <person name="Kunjeti S.G."/>
            <person name="Lamour K."/>
            <person name="Liu Z."/>
            <person name="Ma L."/>
            <person name="Maclean D."/>
            <person name="Chibucos M.C."/>
            <person name="McDonald H."/>
            <person name="McWalters J."/>
            <person name="Meijer H.J."/>
            <person name="Morgan W."/>
            <person name="Morris P.F."/>
            <person name="Munro C.A."/>
            <person name="O'Neill K."/>
            <person name="Ospina-Giraldo M."/>
            <person name="Pinzon A."/>
            <person name="Pritchard L."/>
            <person name="Ramsahoye B."/>
            <person name="Ren Q."/>
            <person name="Restrepo S."/>
            <person name="Roy S."/>
            <person name="Sadanandom A."/>
            <person name="Savidor A."/>
            <person name="Schornack S."/>
            <person name="Schwartz D.C."/>
            <person name="Schumann U.D."/>
            <person name="Schwessinger B."/>
            <person name="Seyer L."/>
            <person name="Sharpe T."/>
            <person name="Silvar C."/>
            <person name="Song J."/>
            <person name="Studholme D.J."/>
            <person name="Sykes S."/>
            <person name="Thines M."/>
            <person name="van de Vondervoort P.J."/>
            <person name="Phuntumart V."/>
            <person name="Wawra S."/>
            <person name="Weide R."/>
            <person name="Win J."/>
            <person name="Young C."/>
            <person name="Zhou S."/>
            <person name="Fry W."/>
            <person name="Meyers B.C."/>
            <person name="van West P."/>
            <person name="Ristaino J."/>
            <person name="Govers F."/>
            <person name="Birch P.R."/>
            <person name="Whisson S.C."/>
            <person name="Judelson H.S."/>
            <person name="Nusbaum C."/>
        </authorList>
    </citation>
    <scope>NUCLEOTIDE SEQUENCE [LARGE SCALE GENOMIC DNA]</scope>
    <source>
        <strain evidence="2">T30-4</strain>
    </source>
</reference>
<dbReference type="GO" id="GO:0003677">
    <property type="term" value="F:DNA binding"/>
    <property type="evidence" value="ECO:0007669"/>
    <property type="project" value="InterPro"/>
</dbReference>
<dbReference type="InParanoid" id="D0NE06"/>
<dbReference type="KEGG" id="pif:PITG_09989"/>
<dbReference type="STRING" id="403677.D0NE06"/>
<dbReference type="OrthoDB" id="10252227at2759"/>
<gene>
    <name evidence="1" type="ORF">PITG_09989</name>
</gene>
<dbReference type="InterPro" id="IPR016024">
    <property type="entry name" value="ARM-type_fold"/>
</dbReference>
<dbReference type="AlphaFoldDB" id="D0NE06"/>
<dbReference type="HOGENOM" id="CLU_108331_0_0_1"/>